<evidence type="ECO:0000313" key="2">
    <source>
        <dbReference type="EMBL" id="ACU24712.1"/>
    </source>
</evidence>
<proteinExistence type="evidence at transcript level"/>
<dbReference type="EMBL" id="GQ231524">
    <property type="protein sequence ID" value="ACU24712.1"/>
    <property type="molecule type" value="mRNA"/>
</dbReference>
<organism evidence="2">
    <name type="scientific">Bubalus bubalis</name>
    <name type="common">Domestic water buffalo</name>
    <dbReference type="NCBI Taxonomy" id="89462"/>
    <lineage>
        <taxon>Eukaryota</taxon>
        <taxon>Metazoa</taxon>
        <taxon>Chordata</taxon>
        <taxon>Craniata</taxon>
        <taxon>Vertebrata</taxon>
        <taxon>Euteleostomi</taxon>
        <taxon>Mammalia</taxon>
        <taxon>Eutheria</taxon>
        <taxon>Laurasiatheria</taxon>
        <taxon>Artiodactyla</taxon>
        <taxon>Ruminantia</taxon>
        <taxon>Pecora</taxon>
        <taxon>Bovidae</taxon>
        <taxon>Bovinae</taxon>
        <taxon>Bubalus</taxon>
    </lineage>
</organism>
<protein>
    <submittedName>
        <fullName evidence="2">Lactoferrin</fullName>
    </submittedName>
</protein>
<dbReference type="MEROPS" id="S60.001"/>
<dbReference type="Gene3D" id="3.40.190.10">
    <property type="entry name" value="Periplasmic binding protein-like II"/>
    <property type="match status" value="1"/>
</dbReference>
<gene>
    <name evidence="2" type="primary">LF</name>
</gene>
<evidence type="ECO:0000259" key="1">
    <source>
        <dbReference type="PROSITE" id="PS51408"/>
    </source>
</evidence>
<accession>C7DZZ8</accession>
<dbReference type="PROSITE" id="PS51408">
    <property type="entry name" value="TRANSFERRIN_LIKE_4"/>
    <property type="match status" value="1"/>
</dbReference>
<dbReference type="PRINTS" id="PR00422">
    <property type="entry name" value="TRANSFERRIN"/>
</dbReference>
<reference evidence="2" key="1">
    <citation type="submission" date="2009-06" db="EMBL/GenBank/DDBJ databases">
        <title>Molecular characterization of lactoferrin (LF) antimicrobial peptide.</title>
        <authorList>
            <person name="El Nahas S.M."/>
            <person name="Abou Mossallam A.A."/>
            <person name="Sabry N.M."/>
        </authorList>
    </citation>
    <scope>NUCLEOTIDE SEQUENCE</scope>
</reference>
<dbReference type="SUPFAM" id="SSF53850">
    <property type="entry name" value="Periplasmic binding protein-like II"/>
    <property type="match status" value="1"/>
</dbReference>
<feature type="non-terminal residue" evidence="2">
    <location>
        <position position="1"/>
    </location>
</feature>
<name>C7DZZ8_BUBBU</name>
<sequence>WQWRMKKLGAPCISCLRRAFALESIRAIPEKKADAVTLDDAMVFEAGRGCLRLRPVAAEMYGTKECIQS</sequence>
<feature type="domain" description="Transferrin-like" evidence="1">
    <location>
        <begin position="1"/>
        <end position="69"/>
    </location>
</feature>
<dbReference type="AlphaFoldDB" id="C7DZZ8"/>
<feature type="non-terminal residue" evidence="2">
    <location>
        <position position="69"/>
    </location>
</feature>
<dbReference type="Pfam" id="PF00405">
    <property type="entry name" value="Transferrin"/>
    <property type="match status" value="1"/>
</dbReference>
<dbReference type="InterPro" id="IPR001156">
    <property type="entry name" value="Transferrin-like_dom"/>
</dbReference>